<gene>
    <name evidence="1" type="ORF">EHJ13_06280</name>
</gene>
<organism evidence="1 2">
    <name type="scientific">Cronobacter dublinensis</name>
    <dbReference type="NCBI Taxonomy" id="413497"/>
    <lineage>
        <taxon>Bacteria</taxon>
        <taxon>Pseudomonadati</taxon>
        <taxon>Pseudomonadota</taxon>
        <taxon>Gammaproteobacteria</taxon>
        <taxon>Enterobacterales</taxon>
        <taxon>Enterobacteriaceae</taxon>
        <taxon>Cronobacter</taxon>
    </lineage>
</organism>
<sequence>MKTQLESLTDFFSENIPERARQGFDSVIDEMQVVPAAKELGLDQYRQALIRYNALLSWERFPYRLCPPQLLVSLLEAWLDEYGSELMEHIGITDADPQWDVTVEDAETATVVLTVPLVEELVIRRDEKGAIPFRGERWSLADPEIWTALSAQVYGVDETGAPIGEG</sequence>
<name>A0A9Q4XQM6_9ENTR</name>
<dbReference type="Proteomes" id="UP000778262">
    <property type="component" value="Unassembled WGS sequence"/>
</dbReference>
<accession>A0A9Q4XQM6</accession>
<dbReference type="EMBL" id="RPBY01000002">
    <property type="protein sequence ID" value="NCH87056.1"/>
    <property type="molecule type" value="Genomic_DNA"/>
</dbReference>
<dbReference type="RefSeq" id="WP_161590580.1">
    <property type="nucleotide sequence ID" value="NZ_RPBY01000002.1"/>
</dbReference>
<evidence type="ECO:0000313" key="2">
    <source>
        <dbReference type="Proteomes" id="UP000778262"/>
    </source>
</evidence>
<comment type="caution">
    <text evidence="1">The sequence shown here is derived from an EMBL/GenBank/DDBJ whole genome shotgun (WGS) entry which is preliminary data.</text>
</comment>
<dbReference type="InterPro" id="IPR009678">
    <property type="entry name" value="Phage_tail_completion_R"/>
</dbReference>
<evidence type="ECO:0000313" key="1">
    <source>
        <dbReference type="EMBL" id="NCH87056.1"/>
    </source>
</evidence>
<dbReference type="Pfam" id="PF06891">
    <property type="entry name" value="P2_Phage_GpR"/>
    <property type="match status" value="1"/>
</dbReference>
<dbReference type="AlphaFoldDB" id="A0A9Q4XQM6"/>
<protein>
    <submittedName>
        <fullName evidence="1">Phage tail protein</fullName>
    </submittedName>
</protein>
<proteinExistence type="predicted"/>
<reference evidence="1" key="1">
    <citation type="submission" date="2018-11" db="EMBL/GenBank/DDBJ databases">
        <title>Genomics analysis of Putative Virulence Factors on Adhesion and Cytotoxicity for Cronobacter spp.</title>
        <authorList>
            <person name="Cui J."/>
        </authorList>
    </citation>
    <scope>NUCLEOTIDE SEQUENCE</scope>
    <source>
        <strain evidence="1">SD69</strain>
    </source>
</reference>